<dbReference type="Pfam" id="PF08346">
    <property type="entry name" value="AntA"/>
    <property type="match status" value="1"/>
</dbReference>
<comment type="caution">
    <text evidence="2">The sequence shown here is derived from an EMBL/GenBank/DDBJ whole genome shotgun (WGS) entry which is preliminary data.</text>
</comment>
<proteinExistence type="predicted"/>
<evidence type="ECO:0000313" key="2">
    <source>
        <dbReference type="EMBL" id="MBJ7538308.1"/>
    </source>
</evidence>
<name>A0A934JR54_9GAMM</name>
<dbReference type="EMBL" id="JAEMNX010000012">
    <property type="protein sequence ID" value="MBJ7538308.1"/>
    <property type="molecule type" value="Genomic_DNA"/>
</dbReference>
<dbReference type="Proteomes" id="UP000628710">
    <property type="component" value="Unassembled WGS sequence"/>
</dbReference>
<protein>
    <submittedName>
        <fullName evidence="2">AntA/AntB antirepressor family protein</fullName>
    </submittedName>
</protein>
<evidence type="ECO:0000259" key="1">
    <source>
        <dbReference type="Pfam" id="PF08346"/>
    </source>
</evidence>
<accession>A0A934JR54</accession>
<reference evidence="2" key="1">
    <citation type="submission" date="2020-12" db="EMBL/GenBank/DDBJ databases">
        <title>Marinomonas arctica sp. nov., a psychrotolerant bacterium isolated from the Arctic.</title>
        <authorList>
            <person name="Zhang Y."/>
        </authorList>
    </citation>
    <scope>NUCLEOTIDE SEQUENCE</scope>
    <source>
        <strain evidence="2">C1424</strain>
    </source>
</reference>
<dbReference type="AlphaFoldDB" id="A0A934JR54"/>
<organism evidence="2 3">
    <name type="scientific">Marinomonas transparens</name>
    <dbReference type="NCBI Taxonomy" id="2795388"/>
    <lineage>
        <taxon>Bacteria</taxon>
        <taxon>Pseudomonadati</taxon>
        <taxon>Pseudomonadota</taxon>
        <taxon>Gammaproteobacteria</taxon>
        <taxon>Oceanospirillales</taxon>
        <taxon>Oceanospirillaceae</taxon>
        <taxon>Marinomonas</taxon>
    </lineage>
</organism>
<feature type="domain" description="AntA/AntB antirepressor" evidence="1">
    <location>
        <begin position="21"/>
        <end position="90"/>
    </location>
</feature>
<keyword evidence="3" id="KW-1185">Reference proteome</keyword>
<dbReference type="InterPro" id="IPR013557">
    <property type="entry name" value="AntA/B_antirep"/>
</dbReference>
<sequence length="216" mass="25064">MAIKRIPFYTCLLNGQPADTVSARDLHTFLQLDRDFFEWVNTQRTKLYFVRDRDFVLIDNLIRPSDTASAVQKTKDYFISLDMAYEMAMEEDSDLAKQASDYLRHGDTPQNRYIPPQDTPQVQRRLHLALTATTPLPISAHVRQSDLDQYSELSKVAKASVPDEDLVVLPIHEISKTIETLSLYRDKTIELHALSIWMDQHITNLKTHINRQFMDN</sequence>
<dbReference type="RefSeq" id="WP_199468718.1">
    <property type="nucleotide sequence ID" value="NZ_JAEMNX010000012.1"/>
</dbReference>
<gene>
    <name evidence="2" type="ORF">I8J31_11555</name>
</gene>
<evidence type="ECO:0000313" key="3">
    <source>
        <dbReference type="Proteomes" id="UP000628710"/>
    </source>
</evidence>